<evidence type="ECO:0008006" key="4">
    <source>
        <dbReference type="Google" id="ProtNLM"/>
    </source>
</evidence>
<comment type="caution">
    <text evidence="2">The sequence shown here is derived from an EMBL/GenBank/DDBJ whole genome shotgun (WGS) entry which is preliminary data.</text>
</comment>
<evidence type="ECO:0000256" key="1">
    <source>
        <dbReference type="SAM" id="MobiDB-lite"/>
    </source>
</evidence>
<dbReference type="Proteomes" id="UP000035425">
    <property type="component" value="Unassembled WGS sequence"/>
</dbReference>
<feature type="region of interest" description="Disordered" evidence="1">
    <location>
        <begin position="41"/>
        <end position="87"/>
    </location>
</feature>
<protein>
    <recommendedName>
        <fullName evidence="4">Phosphoglycerate kinase</fullName>
    </recommendedName>
</protein>
<accession>A0ABR5F4X0</accession>
<keyword evidence="3" id="KW-1185">Reference proteome</keyword>
<dbReference type="EMBL" id="JWIO01000012">
    <property type="protein sequence ID" value="KLL11734.1"/>
    <property type="molecule type" value="Genomic_DNA"/>
</dbReference>
<sequence length="87" mass="9150">MPCSTQLAVQPVGVTWTIIRRRQVWQNRGGSSNRAWTQLSCPLSASGRPHRSQKVVSAAPGDPGSGLRRTSRIGCAGPGGAPRATEA</sequence>
<evidence type="ECO:0000313" key="3">
    <source>
        <dbReference type="Proteomes" id="UP000035425"/>
    </source>
</evidence>
<proteinExistence type="predicted"/>
<gene>
    <name evidence="2" type="ORF">FrCorBMG51_09420</name>
</gene>
<organism evidence="2 3">
    <name type="scientific">Protofrankia coriariae</name>
    <dbReference type="NCBI Taxonomy" id="1562887"/>
    <lineage>
        <taxon>Bacteria</taxon>
        <taxon>Bacillati</taxon>
        <taxon>Actinomycetota</taxon>
        <taxon>Actinomycetes</taxon>
        <taxon>Frankiales</taxon>
        <taxon>Frankiaceae</taxon>
        <taxon>Protofrankia</taxon>
    </lineage>
</organism>
<name>A0ABR5F4X0_9ACTN</name>
<reference evidence="2 3" key="1">
    <citation type="submission" date="2014-12" db="EMBL/GenBank/DDBJ databases">
        <title>Frankia sp. BMG5.1 draft genome.</title>
        <authorList>
            <person name="Gtari M."/>
            <person name="Ghodhbane-Gtari F."/>
            <person name="Nouioui I."/>
            <person name="Ktari A."/>
            <person name="Hezbri K."/>
            <person name="Mimouni W."/>
            <person name="Sbissi I."/>
            <person name="Ayari A."/>
            <person name="Yamanaka T."/>
            <person name="Normand P."/>
            <person name="Tisa L.S."/>
            <person name="Boudabous A."/>
        </authorList>
    </citation>
    <scope>NUCLEOTIDE SEQUENCE [LARGE SCALE GENOMIC DNA]</scope>
    <source>
        <strain evidence="2 3">BMG5.1</strain>
    </source>
</reference>
<evidence type="ECO:0000313" key="2">
    <source>
        <dbReference type="EMBL" id="KLL11734.1"/>
    </source>
</evidence>